<feature type="signal peptide" evidence="1">
    <location>
        <begin position="1"/>
        <end position="22"/>
    </location>
</feature>
<comment type="caution">
    <text evidence="2">The sequence shown here is derived from an EMBL/GenBank/DDBJ whole genome shotgun (WGS) entry which is preliminary data.</text>
</comment>
<accession>A0A419AYT0</accession>
<name>A0A419AYT0_PECCA</name>
<dbReference type="EMBL" id="QZDH01000010">
    <property type="protein sequence ID" value="RJL53166.1"/>
    <property type="molecule type" value="Genomic_DNA"/>
</dbReference>
<gene>
    <name evidence="2" type="ORF">D5071_05825</name>
</gene>
<keyword evidence="1" id="KW-0732">Signal</keyword>
<sequence length="207" mass="23297">MNTLIKSLLVLSAISCNPFATASTVNVDSMPQVIILKVMGCELNKRASYKEYNGKISYYKIIDKEHAAKICDGFSTSLTSFELSVNNGASEPSLVGVWQSHDYVKSASFRQVNSERGESERSHNEYKTGFSLGIYASEKNNAIFIDYELAELYDADRWKDSLGVDFFVLHSFANKNRAKFNRDECLLFWGGVNPSSEARRFFSICES</sequence>
<evidence type="ECO:0000256" key="1">
    <source>
        <dbReference type="SAM" id="SignalP"/>
    </source>
</evidence>
<dbReference type="Proteomes" id="UP000283655">
    <property type="component" value="Unassembled WGS sequence"/>
</dbReference>
<organism evidence="2 3">
    <name type="scientific">Pectobacterium carotovorum</name>
    <name type="common">Erwinia carotovora</name>
    <dbReference type="NCBI Taxonomy" id="554"/>
    <lineage>
        <taxon>Bacteria</taxon>
        <taxon>Pseudomonadati</taxon>
        <taxon>Pseudomonadota</taxon>
        <taxon>Gammaproteobacteria</taxon>
        <taxon>Enterobacterales</taxon>
        <taxon>Pectobacteriaceae</taxon>
        <taxon>Pectobacterium</taxon>
    </lineage>
</organism>
<reference evidence="2 3" key="1">
    <citation type="submission" date="2018-09" db="EMBL/GenBank/DDBJ databases">
        <title>Phylogenetic diversity of Pectobacterium and Dickeya strains causing blackleg disease of potato in Morocco.</title>
        <authorList>
            <person name="Oulghazi S."/>
            <person name="Moumni M."/>
            <person name="Faure D."/>
        </authorList>
    </citation>
    <scope>NUCLEOTIDE SEQUENCE [LARGE SCALE GENOMIC DNA]</scope>
    <source>
        <strain evidence="2 3">S1.15.11.2D</strain>
    </source>
</reference>
<protein>
    <submittedName>
        <fullName evidence="2">Uncharacterized protein</fullName>
    </submittedName>
</protein>
<feature type="chain" id="PRO_5019069798" evidence="1">
    <location>
        <begin position="23"/>
        <end position="207"/>
    </location>
</feature>
<proteinExistence type="predicted"/>
<evidence type="ECO:0000313" key="2">
    <source>
        <dbReference type="EMBL" id="RJL53166.1"/>
    </source>
</evidence>
<dbReference type="RefSeq" id="WP_119873131.1">
    <property type="nucleotide sequence ID" value="NZ_QZDH01000010.1"/>
</dbReference>
<dbReference type="AlphaFoldDB" id="A0A419AYT0"/>
<evidence type="ECO:0000313" key="3">
    <source>
        <dbReference type="Proteomes" id="UP000283655"/>
    </source>
</evidence>